<proteinExistence type="predicted"/>
<sequence>MCVVFPFEGFYFHFRLKPAEQALIYPEAEDICLMHWLAISPDLNPTEKDYNNIDSEAASGHEQSTHSTGNVVVVTNLQSSLTESDQITESVDFDEIND</sequence>
<evidence type="ECO:0000313" key="3">
    <source>
        <dbReference type="Proteomes" id="UP000499080"/>
    </source>
</evidence>
<dbReference type="AlphaFoldDB" id="A0A4Y2TUF9"/>
<protein>
    <submittedName>
        <fullName evidence="2">Uncharacterized protein</fullName>
    </submittedName>
</protein>
<dbReference type="Proteomes" id="UP000499080">
    <property type="component" value="Unassembled WGS sequence"/>
</dbReference>
<evidence type="ECO:0000313" key="2">
    <source>
        <dbReference type="EMBL" id="GBO03070.1"/>
    </source>
</evidence>
<dbReference type="EMBL" id="BGPR01030500">
    <property type="protein sequence ID" value="GBO03070.1"/>
    <property type="molecule type" value="Genomic_DNA"/>
</dbReference>
<gene>
    <name evidence="2" type="ORF">AVEN_71923_1</name>
</gene>
<organism evidence="2 3">
    <name type="scientific">Araneus ventricosus</name>
    <name type="common">Orbweaver spider</name>
    <name type="synonym">Epeira ventricosa</name>
    <dbReference type="NCBI Taxonomy" id="182803"/>
    <lineage>
        <taxon>Eukaryota</taxon>
        <taxon>Metazoa</taxon>
        <taxon>Ecdysozoa</taxon>
        <taxon>Arthropoda</taxon>
        <taxon>Chelicerata</taxon>
        <taxon>Arachnida</taxon>
        <taxon>Araneae</taxon>
        <taxon>Araneomorphae</taxon>
        <taxon>Entelegynae</taxon>
        <taxon>Araneoidea</taxon>
        <taxon>Araneidae</taxon>
        <taxon>Araneus</taxon>
    </lineage>
</organism>
<evidence type="ECO:0000256" key="1">
    <source>
        <dbReference type="SAM" id="MobiDB-lite"/>
    </source>
</evidence>
<name>A0A4Y2TUF9_ARAVE</name>
<feature type="region of interest" description="Disordered" evidence="1">
    <location>
        <begin position="48"/>
        <end position="69"/>
    </location>
</feature>
<comment type="caution">
    <text evidence="2">The sequence shown here is derived from an EMBL/GenBank/DDBJ whole genome shotgun (WGS) entry which is preliminary data.</text>
</comment>
<keyword evidence="3" id="KW-1185">Reference proteome</keyword>
<reference evidence="2 3" key="1">
    <citation type="journal article" date="2019" name="Sci. Rep.">
        <title>Orb-weaving spider Araneus ventricosus genome elucidates the spidroin gene catalogue.</title>
        <authorList>
            <person name="Kono N."/>
            <person name="Nakamura H."/>
            <person name="Ohtoshi R."/>
            <person name="Moran D.A.P."/>
            <person name="Shinohara A."/>
            <person name="Yoshida Y."/>
            <person name="Fujiwara M."/>
            <person name="Mori M."/>
            <person name="Tomita M."/>
            <person name="Arakawa K."/>
        </authorList>
    </citation>
    <scope>NUCLEOTIDE SEQUENCE [LARGE SCALE GENOMIC DNA]</scope>
</reference>
<accession>A0A4Y2TUF9</accession>